<dbReference type="Pfam" id="PF20009">
    <property type="entry name" value="GEVED"/>
    <property type="match status" value="5"/>
</dbReference>
<dbReference type="PANTHER" id="PTHR44103:SF1">
    <property type="entry name" value="PROPROTEIN CONVERTASE P"/>
    <property type="match status" value="1"/>
</dbReference>
<dbReference type="KEGG" id="amuc:Pan181_28990"/>
<dbReference type="Pfam" id="PF00404">
    <property type="entry name" value="Dockerin_1"/>
    <property type="match status" value="1"/>
</dbReference>
<reference evidence="8 9" key="1">
    <citation type="submission" date="2019-02" db="EMBL/GenBank/DDBJ databases">
        <title>Deep-cultivation of Planctomycetes and their phenomic and genomic characterization uncovers novel biology.</title>
        <authorList>
            <person name="Wiegand S."/>
            <person name="Jogler M."/>
            <person name="Boedeker C."/>
            <person name="Pinto D."/>
            <person name="Vollmers J."/>
            <person name="Rivas-Marin E."/>
            <person name="Kohn T."/>
            <person name="Peeters S.H."/>
            <person name="Heuer A."/>
            <person name="Rast P."/>
            <person name="Oberbeckmann S."/>
            <person name="Bunk B."/>
            <person name="Jeske O."/>
            <person name="Meyerdierks A."/>
            <person name="Storesund J.E."/>
            <person name="Kallscheuer N."/>
            <person name="Luecker S."/>
            <person name="Lage O.M."/>
            <person name="Pohl T."/>
            <person name="Merkel B.J."/>
            <person name="Hornburger P."/>
            <person name="Mueller R.-W."/>
            <person name="Bruemmer F."/>
            <person name="Labrenz M."/>
            <person name="Spormann A.M."/>
            <person name="Op den Camp H."/>
            <person name="Overmann J."/>
            <person name="Amann R."/>
            <person name="Jetten M.S.M."/>
            <person name="Mascher T."/>
            <person name="Medema M.H."/>
            <person name="Devos D.P."/>
            <person name="Kaster A.-K."/>
            <person name="Ovreas L."/>
            <person name="Rohde M."/>
            <person name="Galperin M.Y."/>
            <person name="Jogler C."/>
        </authorList>
    </citation>
    <scope>NUCLEOTIDE SEQUENCE [LARGE SCALE GENOMIC DNA]</scope>
    <source>
        <strain evidence="8 9">Pan181</strain>
    </source>
</reference>
<feature type="compositionally biased region" description="Basic residues" evidence="5">
    <location>
        <begin position="12"/>
        <end position="21"/>
    </location>
</feature>
<protein>
    <submittedName>
        <fullName evidence="8">FG-GAP repeat protein</fullName>
    </submittedName>
</protein>
<dbReference type="Gene3D" id="2.60.40.2030">
    <property type="match status" value="2"/>
</dbReference>
<dbReference type="InterPro" id="IPR018247">
    <property type="entry name" value="EF_Hand_1_Ca_BS"/>
</dbReference>
<evidence type="ECO:0000256" key="1">
    <source>
        <dbReference type="ARBA" id="ARBA00022729"/>
    </source>
</evidence>
<dbReference type="InterPro" id="IPR038081">
    <property type="entry name" value="CalX-like_sf"/>
</dbReference>
<evidence type="ECO:0000313" key="8">
    <source>
        <dbReference type="EMBL" id="QDU56689.1"/>
    </source>
</evidence>
<dbReference type="SMART" id="SM00191">
    <property type="entry name" value="Int_alpha"/>
    <property type="match status" value="7"/>
</dbReference>
<dbReference type="InterPro" id="IPR002105">
    <property type="entry name" value="Dockerin_1_rpt"/>
</dbReference>
<keyword evidence="3" id="KW-0106">Calcium</keyword>
<dbReference type="GO" id="GO:0008305">
    <property type="term" value="C:integrin complex"/>
    <property type="evidence" value="ECO:0007669"/>
    <property type="project" value="InterPro"/>
</dbReference>
<feature type="domain" description="GEVED" evidence="7">
    <location>
        <begin position="1469"/>
        <end position="1541"/>
    </location>
</feature>
<dbReference type="InterPro" id="IPR036439">
    <property type="entry name" value="Dockerin_dom_sf"/>
</dbReference>
<evidence type="ECO:0000256" key="3">
    <source>
        <dbReference type="ARBA" id="ARBA00022837"/>
    </source>
</evidence>
<keyword evidence="9" id="KW-1185">Reference proteome</keyword>
<feature type="domain" description="GEVED" evidence="7">
    <location>
        <begin position="139"/>
        <end position="216"/>
    </location>
</feature>
<dbReference type="InterPro" id="IPR003644">
    <property type="entry name" value="Calx_beta"/>
</dbReference>
<dbReference type="RefSeq" id="WP_145247391.1">
    <property type="nucleotide sequence ID" value="NZ_CP036278.1"/>
</dbReference>
<feature type="region of interest" description="Disordered" evidence="5">
    <location>
        <begin position="508"/>
        <end position="530"/>
    </location>
</feature>
<proteinExistence type="predicted"/>
<dbReference type="Proteomes" id="UP000315750">
    <property type="component" value="Chromosome"/>
</dbReference>
<dbReference type="OrthoDB" id="2806980at2"/>
<dbReference type="PROSITE" id="PS00018">
    <property type="entry name" value="EF_HAND_1"/>
    <property type="match status" value="2"/>
</dbReference>
<accession>A0A518APN2</accession>
<dbReference type="SUPFAM" id="SSF69318">
    <property type="entry name" value="Integrin alpha N-terminal domain"/>
    <property type="match status" value="5"/>
</dbReference>
<dbReference type="SUPFAM" id="SSF63446">
    <property type="entry name" value="Type I dockerin domain"/>
    <property type="match status" value="1"/>
</dbReference>
<evidence type="ECO:0000259" key="7">
    <source>
        <dbReference type="Pfam" id="PF20009"/>
    </source>
</evidence>
<feature type="domain" description="GEVED" evidence="7">
    <location>
        <begin position="2751"/>
        <end position="2824"/>
    </location>
</feature>
<dbReference type="PROSITE" id="PS51470">
    <property type="entry name" value="FG_GAP"/>
    <property type="match status" value="5"/>
</dbReference>
<feature type="compositionally biased region" description="Basic and acidic residues" evidence="5">
    <location>
        <begin position="1"/>
        <end position="11"/>
    </location>
</feature>
<dbReference type="EMBL" id="CP036278">
    <property type="protein sequence ID" value="QDU56689.1"/>
    <property type="molecule type" value="Genomic_DNA"/>
</dbReference>
<sequence length="2939" mass="313054">MDWRSNWQRERRTAKRASRQRKSLTALRRQLGFEQLESRQLLAADFGDAPAPYPTLLADDGARHITDNSSTTLYLGAGVDSEVDGSPSITANGDDLFSTPGVDDENGVFDPDRDLVFTVGTTPTVHVYATNKTGQDAMLYGWIDINQDGGFDNATERASLIVPSSDSASLLALQFPPLSATAPFGESYVRLRISTDFTASNPHGEASDGEVEDYRVSVLRISELETGFAGYEKLVFGQSGVPLPENAQYFGASIAALGDVDGDAVPDMAVGHTNYVNGGTAYGAVQVLLLNPSGTVRESTTVTIGTPNGPTLSASDNFGSAIVSLGDLDGDGISELAVGASGDDVGSTDAGAVHILFMDQSGVLKRSQKIASEVGGGPSLHSGERFGSSLAAIGDLDGNGVIDLAVGAAQHGEGDAKTGGFYILFMAADGTVTSYTEIYSESDGGPDLTNGGRFGSSIASLGDIDGDGFREIAVSADLEDTIAPWQGNVYLISLNTDGTVRQSRALVRDGSEGFPSQPNGPSGRLGRLGSSLAAPGDLDGDGVQDLLIGDSYYLGAVYVAYLQTTGEIRELIRVSSGFPGGPVFDSGGSLSHQFGSAVSLLGDLDKDGAPEFAVGATADDTAGLADGAVYVISLRPDEHPPTLTSIRRLEGSRNPTAADSLWFRVEFSEDVTGVDVSDFTASGGLLAVATNVIQVSPRLFDVELGRGNLAGYNGEAGLELAMNALITDRSGNALPIIEPSIDETFLVVNYTSADFGDAPAPFPTVFNEGAWHFESSMDEPRLGMLRDSEQDGVQSLLADGDGEDEDGVTFGTIRVGQLAAAITVNVQSAAGKLDAWIDFNGNGSWADPGERIFTSKEVALGDNTLYFDVPVSAVSGITFARFRLSTAGGLGFAGPATDGEVEDYAIEIQPPNVGSEFAPYQDFSNDESFLPSSTPIDLDNDGDLDFLTTKQLASNQYVVVWYELTSDRSYVEHAVTQSSSEISLLLPTDIDFDGDYDLIISVSNEPEYKVLSNVAGEFVENIWFSPEDELRYLSPNDVDQDGDMDVVGFESVTNSLVWYEFAPDSDPAKHTIDDSVGGPTSLSAADIDGDGDLDLLASIWSGRIVWYENDGQQQFQSHSIGNHYSAYYVHSVDIDNDGDMDVLASALYKDSSGNFDNLLVWYENVGEQQFVATTIYAREGYYRTLYVPADIDGDGDFDIVAWIPSGRSTNRALVWYRNDGNQGFRQITIEDRAASAWPIVADLDSDGDLDIAFAGAEYNRFGWYENVYSVHATFEQNSLQESNGSVQMFRFEIESERNQPSTISFELSGSALHGTDYFISGHSQLVGSVGSVVIPPGQTFAVVTVNLIDDELPELDEVIRLAAVAGEGYRLQGEVTAEWTVISEELGGEYGDAPLMYPTLAGDNGAAHSQGGPDSPRLGASLDLDSDGHPSPTADGDGADDDGVTFDSIRVGQLTNSVTVNVQNGSGFVDAWVDWNGDGHWGSLDQILDSQPVVVGDNEFTFPVPLTAKSGTTYARFRVSSTGGLGVTGVAADGEVEDYQVEIRPPAETTGVFDSNTKIAELTNSSLPSVMQTVDLDTDGDLDIIGTNHSGYLWWFEHTGEADFIPHELSLEGSSIELADLDRDGDIDLVTTYNSTVAWLENDGLASFTIHRLTTSLSGAIAAAIVDLNGDGRLDIAATGTYGDILWFENLGYGEFSQSVVGDVGGTTNPQPKDLVATDVDLDGKDDLVLTGSTTFADTFWFRNNGDGTFSERLLNSYKARALAVSDFNGDGLDDLLLSSTGELRILLADGDSNYTSLVLDDTNNARQSLVVVDFDGDGDIDVAEAFNNSSQPLVWYQNDGFSNFTRRVIATPSTNVSSIVAGDIDANGTIDLVAASRYPYGLWSYTQPLTIGYELVSPALVEEGSEPLIVRLSVSSAVNHPLSIPFQITGTATADDYVVQGADRWDGVLGVVTIPAGSSYVDLMLQPFADSLDEVAETVVIGTAIGAILNSTAIADYGDAPIPYPVGPLVNGPAHIAVGPMLGVTRSIDTYGSHTAAAAGDSGDDGVVFDIVQVGNLISTVTVTVSNAPAGARLDAWIDFNGDGSWSGLQEQIFTSHPVVEGENVLLFETPAWALSGATHARFRLSSEGGLGVAGAAADGEVEDYELVISPPGAGPGHFNEVVLLETGNSLFDLVPIDFDRDGDLDFVAVDYAGQLIWFENPGAQSNDLWKQHILASDMGSVRDLKVLDFDRDGDLDVLYVNSTVWVGALLNDGENNFTYQLLYTSDRNMLELEPMDFDSDGDIDIVLRESQSPTTTISLLENSDNLTFVRKQLASEPIAISEFDVVDINQDGYLDVLVGGGGGFFPPRIEYIAIWMNDSTGGFTRTLLSNTDSHFSVVDLDRDGDLDVMAARSGSSGSLHWHEQQDTGFVEHDLALGFYRAYSVAAYDFDGDGDLDPVYGASASSLFENKLTGDFNNDGAVDLQDYDIWKAEFGHSSESELLADANRDGAVNLADYTLWRDNLGGTTPSFIPRYINGYFPTLLFAGDIDNDGDLDILTSKDSSIVAYLNVPQVTMTTSGDTLAEQDGMASLVFTRDGDLNEDLTVQLRLDGIAVAGVDYLLDGAQLTSSSTALVTIPAGERSLTIQVTAIDDTLAELDEPFTITMSAGHYMVSSPSKLDFILVSNEMGGDFGDAPDTYSTSSAKDGPRHSRVTENDPRLGATRADEDDATPSDDASSSTSDDGVLLSPVQIGQTDAMATVNVQGADGVLDAWIDFDGNGEFDAVAERVFENVPVTVGDNTLSFDVPETTVMGSTFARFRISSSGVELPAGIAADGEVEDYAVVIAPAPPIAQLASDVVARQTSLRIADLAFASLEIEQSQYSAGTLAASEASMPDEPTKPPEDELLLLLSPAYRRDSAPGYTRSLPIADEEHNSTARSEVLASVRHRWSWRMQLDSN</sequence>
<evidence type="ECO:0000256" key="4">
    <source>
        <dbReference type="ARBA" id="ARBA00023180"/>
    </source>
</evidence>
<feature type="compositionally biased region" description="Basic and acidic residues" evidence="5">
    <location>
        <begin position="2687"/>
        <end position="2699"/>
    </location>
</feature>
<keyword evidence="2" id="KW-0677">Repeat</keyword>
<name>A0A518APN2_9BACT</name>
<evidence type="ECO:0000256" key="2">
    <source>
        <dbReference type="ARBA" id="ARBA00022737"/>
    </source>
</evidence>
<dbReference type="InterPro" id="IPR013519">
    <property type="entry name" value="Int_alpha_beta-p"/>
</dbReference>
<keyword evidence="1" id="KW-0732">Signal</keyword>
<dbReference type="InterPro" id="IPR013517">
    <property type="entry name" value="FG-GAP"/>
</dbReference>
<dbReference type="GO" id="GO:0007154">
    <property type="term" value="P:cell communication"/>
    <property type="evidence" value="ECO:0007669"/>
    <property type="project" value="InterPro"/>
</dbReference>
<feature type="region of interest" description="Disordered" evidence="5">
    <location>
        <begin position="1401"/>
        <end position="1445"/>
    </location>
</feature>
<dbReference type="Pfam" id="PF13517">
    <property type="entry name" value="FG-GAP_3"/>
    <property type="match status" value="8"/>
</dbReference>
<dbReference type="InterPro" id="IPR045474">
    <property type="entry name" value="GEVED"/>
</dbReference>
<organism evidence="8 9">
    <name type="scientific">Aeoliella mucimassa</name>
    <dbReference type="NCBI Taxonomy" id="2527972"/>
    <lineage>
        <taxon>Bacteria</taxon>
        <taxon>Pseudomonadati</taxon>
        <taxon>Planctomycetota</taxon>
        <taxon>Planctomycetia</taxon>
        <taxon>Pirellulales</taxon>
        <taxon>Lacipirellulaceae</taxon>
        <taxon>Aeoliella</taxon>
    </lineage>
</organism>
<feature type="compositionally biased region" description="Low complexity" evidence="5">
    <location>
        <begin position="2714"/>
        <end position="2724"/>
    </location>
</feature>
<dbReference type="Gene3D" id="2.130.10.130">
    <property type="entry name" value="Integrin alpha, N-terminal"/>
    <property type="match status" value="6"/>
</dbReference>
<feature type="domain" description="GEVED" evidence="7">
    <location>
        <begin position="833"/>
        <end position="906"/>
    </location>
</feature>
<dbReference type="Gene3D" id="1.10.1330.10">
    <property type="entry name" value="Dockerin domain"/>
    <property type="match status" value="1"/>
</dbReference>
<dbReference type="InterPro" id="IPR000413">
    <property type="entry name" value="Integrin_alpha"/>
</dbReference>
<dbReference type="GO" id="GO:0007155">
    <property type="term" value="P:cell adhesion"/>
    <property type="evidence" value="ECO:0007669"/>
    <property type="project" value="InterPro"/>
</dbReference>
<dbReference type="Pfam" id="PF03160">
    <property type="entry name" value="Calx-beta"/>
    <property type="match status" value="1"/>
</dbReference>
<dbReference type="PANTHER" id="PTHR44103">
    <property type="entry name" value="PROPROTEIN CONVERTASE P"/>
    <property type="match status" value="1"/>
</dbReference>
<feature type="domain" description="GEVED" evidence="7">
    <location>
        <begin position="2075"/>
        <end position="2147"/>
    </location>
</feature>
<feature type="region of interest" description="Disordered" evidence="5">
    <location>
        <begin position="1"/>
        <end position="21"/>
    </location>
</feature>
<evidence type="ECO:0000259" key="6">
    <source>
        <dbReference type="Pfam" id="PF03160"/>
    </source>
</evidence>
<feature type="region of interest" description="Disordered" evidence="5">
    <location>
        <begin position="2674"/>
        <end position="2727"/>
    </location>
</feature>
<dbReference type="GO" id="GO:0000272">
    <property type="term" value="P:polysaccharide catabolic process"/>
    <property type="evidence" value="ECO:0007669"/>
    <property type="project" value="InterPro"/>
</dbReference>
<evidence type="ECO:0000256" key="5">
    <source>
        <dbReference type="SAM" id="MobiDB-lite"/>
    </source>
</evidence>
<feature type="domain" description="Calx-beta" evidence="6">
    <location>
        <begin position="2563"/>
        <end position="2650"/>
    </location>
</feature>
<dbReference type="SUPFAM" id="SSF141072">
    <property type="entry name" value="CalX-like"/>
    <property type="match status" value="3"/>
</dbReference>
<dbReference type="Pfam" id="PF01839">
    <property type="entry name" value="FG-GAP"/>
    <property type="match status" value="2"/>
</dbReference>
<evidence type="ECO:0000313" key="9">
    <source>
        <dbReference type="Proteomes" id="UP000315750"/>
    </source>
</evidence>
<keyword evidence="4" id="KW-0325">Glycoprotein</keyword>
<dbReference type="GO" id="GO:0004553">
    <property type="term" value="F:hydrolase activity, hydrolyzing O-glycosyl compounds"/>
    <property type="evidence" value="ECO:0007669"/>
    <property type="project" value="InterPro"/>
</dbReference>
<dbReference type="InterPro" id="IPR028994">
    <property type="entry name" value="Integrin_alpha_N"/>
</dbReference>
<gene>
    <name evidence="8" type="ORF">Pan181_28990</name>
</gene>
<dbReference type="PRINTS" id="PR01185">
    <property type="entry name" value="INTEGRINA"/>
</dbReference>